<keyword evidence="1" id="KW-0596">Phosphopantetheine</keyword>
<dbReference type="InterPro" id="IPR045851">
    <property type="entry name" value="AMP-bd_C_sf"/>
</dbReference>
<dbReference type="Gene3D" id="3.40.47.10">
    <property type="match status" value="1"/>
</dbReference>
<dbReference type="Gene3D" id="1.10.1200.10">
    <property type="entry name" value="ACP-like"/>
    <property type="match status" value="1"/>
</dbReference>
<keyword evidence="3" id="KW-0808">Transferase</keyword>
<name>A0A6P6XMD7_DERPT</name>
<evidence type="ECO:0000256" key="1">
    <source>
        <dbReference type="ARBA" id="ARBA00022450"/>
    </source>
</evidence>
<keyword evidence="2" id="KW-0597">Phosphoprotein</keyword>
<dbReference type="CDD" id="cd00833">
    <property type="entry name" value="PKS"/>
    <property type="match status" value="1"/>
</dbReference>
<dbReference type="InterPro" id="IPR009081">
    <property type="entry name" value="PP-bd_ACP"/>
</dbReference>
<organism evidence="5 6">
    <name type="scientific">Dermatophagoides pteronyssinus</name>
    <name type="common">European house dust mite</name>
    <dbReference type="NCBI Taxonomy" id="6956"/>
    <lineage>
        <taxon>Eukaryota</taxon>
        <taxon>Metazoa</taxon>
        <taxon>Ecdysozoa</taxon>
        <taxon>Arthropoda</taxon>
        <taxon>Chelicerata</taxon>
        <taxon>Arachnida</taxon>
        <taxon>Acari</taxon>
        <taxon>Acariformes</taxon>
        <taxon>Sarcoptiformes</taxon>
        <taxon>Astigmata</taxon>
        <taxon>Psoroptidia</taxon>
        <taxon>Analgoidea</taxon>
        <taxon>Pyroglyphidae</taxon>
        <taxon>Dermatophagoidinae</taxon>
        <taxon>Dermatophagoides</taxon>
    </lineage>
</organism>
<dbReference type="Pfam" id="PF02801">
    <property type="entry name" value="Ketoacyl-synt_C"/>
    <property type="match status" value="1"/>
</dbReference>
<dbReference type="Pfam" id="PF00109">
    <property type="entry name" value="ketoacyl-synt"/>
    <property type="match status" value="1"/>
</dbReference>
<dbReference type="InterPro" id="IPR018201">
    <property type="entry name" value="Ketoacyl_synth_AS"/>
</dbReference>
<dbReference type="OrthoDB" id="329835at2759"/>
<dbReference type="SUPFAM" id="SSF53901">
    <property type="entry name" value="Thiolase-like"/>
    <property type="match status" value="1"/>
</dbReference>
<dbReference type="InterPro" id="IPR016039">
    <property type="entry name" value="Thiolase-like"/>
</dbReference>
<dbReference type="AlphaFoldDB" id="A0A6P6XMD7"/>
<dbReference type="InterPro" id="IPR050091">
    <property type="entry name" value="PKS_NRPS_Biosynth_Enz"/>
</dbReference>
<dbReference type="Pfam" id="PF00550">
    <property type="entry name" value="PP-binding"/>
    <property type="match status" value="1"/>
</dbReference>
<protein>
    <submittedName>
        <fullName evidence="6">Reducing polyketide synthase swnK-like</fullName>
    </submittedName>
</protein>
<evidence type="ECO:0000313" key="5">
    <source>
        <dbReference type="Proteomes" id="UP000515146"/>
    </source>
</evidence>
<evidence type="ECO:0000313" key="6">
    <source>
        <dbReference type="RefSeq" id="XP_027193938.1"/>
    </source>
</evidence>
<keyword evidence="5" id="KW-1185">Reference proteome</keyword>
<dbReference type="Gene3D" id="3.30.300.30">
    <property type="match status" value="1"/>
</dbReference>
<dbReference type="GO" id="GO:0004312">
    <property type="term" value="F:fatty acid synthase activity"/>
    <property type="evidence" value="ECO:0007669"/>
    <property type="project" value="TreeGrafter"/>
</dbReference>
<dbReference type="InterPro" id="IPR020841">
    <property type="entry name" value="PKS_Beta-ketoAc_synthase_dom"/>
</dbReference>
<dbReference type="GO" id="GO:0006633">
    <property type="term" value="P:fatty acid biosynthetic process"/>
    <property type="evidence" value="ECO:0007669"/>
    <property type="project" value="InterPro"/>
</dbReference>
<dbReference type="InterPro" id="IPR014030">
    <property type="entry name" value="Ketoacyl_synth_N"/>
</dbReference>
<dbReference type="Proteomes" id="UP000515146">
    <property type="component" value="Unplaced"/>
</dbReference>
<dbReference type="SUPFAM" id="SSF47336">
    <property type="entry name" value="ACP-like"/>
    <property type="match status" value="1"/>
</dbReference>
<dbReference type="Gene3D" id="3.40.50.12780">
    <property type="entry name" value="N-terminal domain of ligase-like"/>
    <property type="match status" value="1"/>
</dbReference>
<accession>A0A6P6XMD7</accession>
<evidence type="ECO:0000256" key="2">
    <source>
        <dbReference type="ARBA" id="ARBA00022553"/>
    </source>
</evidence>
<dbReference type="RefSeq" id="XP_027193938.1">
    <property type="nucleotide sequence ID" value="XM_027338137.1"/>
</dbReference>
<dbReference type="SUPFAM" id="SSF56801">
    <property type="entry name" value="Acetyl-CoA synthetase-like"/>
    <property type="match status" value="1"/>
</dbReference>
<dbReference type="PANTHER" id="PTHR43775:SF37">
    <property type="entry name" value="SI:DKEY-61P9.11"/>
    <property type="match status" value="1"/>
</dbReference>
<evidence type="ECO:0000256" key="3">
    <source>
        <dbReference type="ARBA" id="ARBA00022679"/>
    </source>
</evidence>
<dbReference type="GO" id="GO:0004315">
    <property type="term" value="F:3-oxoacyl-[acyl-carrier-protein] synthase activity"/>
    <property type="evidence" value="ECO:0007669"/>
    <property type="project" value="InterPro"/>
</dbReference>
<sequence length="1134" mass="126622">MPDDIYETLRLDKMSGFLCGAEPIRASTLLKFAEKFGPKGFRFGMYKPCYGLAENTLIVSGVVEVGQAPLVICVDSEALMLQKKIKVLRSGRFKEGDLEYNKALAGNQGETILVGCGGTCIDMQVQIVDPVIMQQCESDQVGEIWISADSNARGYFGLPDKTSEDFYATMSMLDGHVNLAKFLRSGDYGFIYNKELFICGRIKDIIIIRGRNYYPQDIEECLEKLKMLRPGNIAVFMIHNDEGQEEIAVAAELRPVQTGIIKNLWAKITNSSDLLNHYTDTANLIYSQVLKQFGLKIYKCWLLKMKTIPKTSSGKIRRAPAKELLTSQQKCNEVLFEKTFGADFKLDSSYMSRNKDLIQSNEEDVFEDALSNHDNIKTENSYKLVDSIANNKASEECDTDYKKTKSTREAVKEQVSSVIRQACIEIANLEDIPNTDIKLFEMGVESVTLVEFSEYIANNLGIEVDNTLLFNYPTLDANDLCITAIQLRLPGGIDTVDKFWNGLLSGGDFIQNIPYSRWDNNLWYSRNMDSLNKTYVNEAGFVYDADYFAAKAFNVNPREALTLDPQQRMLLELVYHSFNSTKLRISSFTNQKIGIYIGSCCSEWSLIQPDELPGPYTATGVSSSLLSNRISYFFGLSGPSLTVDTACSSSLVALYLACNDMIQNKIDHAVVGGVNMLLTPYPFISFSKARMLSPDCRCKVFDDSANGYVRAEGGLVLQLKTYSKAMADKDTIWAMVSGSAINHGGSSAAITAPNGLAQQNVIQSAIQSGNININDIYFVETHGTGTALGDPIEFNAIKNVFSNRVGATSPLYLGAVKSNIGHLEGAAGLAGLVKSILVLRYNKVPKNLHFSELNHFVNQEKWNYHIPKSTVDLNSAGTSSRFAGVSSFGFGGANAHVIIKESQNSYWARLYDQLYSQISLSNNEDILINFNNDYCEKSDQVYRFQNNDFLKLIIDEVIEESHEQNPIITLDWLLDSEEKSLFKKIINQFIINLAFYRAYIKQVSVIEDLNVILSADSVSYISAFVAAGALSVQNAINLITFSSTFYESQLLLIYTGHVCHVEEFNRRSSETYDKFRNYLEISNCECNVVNTNKEVLVFNSNLGEKDLDSYINQNIIISHGKSKLIDPATAINVW</sequence>
<feature type="domain" description="Ketosynthase family 3 (KS3)" evidence="4">
    <location>
        <begin position="477"/>
        <end position="901"/>
    </location>
</feature>
<dbReference type="SMART" id="SM00825">
    <property type="entry name" value="PKS_KS"/>
    <property type="match status" value="1"/>
</dbReference>
<gene>
    <name evidence="6" type="primary">LOC113788672</name>
</gene>
<dbReference type="PROSITE" id="PS52004">
    <property type="entry name" value="KS3_2"/>
    <property type="match status" value="1"/>
</dbReference>
<dbReference type="InterPro" id="IPR014031">
    <property type="entry name" value="Ketoacyl_synth_C"/>
</dbReference>
<dbReference type="PANTHER" id="PTHR43775">
    <property type="entry name" value="FATTY ACID SYNTHASE"/>
    <property type="match status" value="1"/>
</dbReference>
<dbReference type="KEGG" id="dpte:113788672"/>
<dbReference type="InterPro" id="IPR042099">
    <property type="entry name" value="ANL_N_sf"/>
</dbReference>
<dbReference type="InterPro" id="IPR036736">
    <property type="entry name" value="ACP-like_sf"/>
</dbReference>
<reference evidence="6" key="1">
    <citation type="submission" date="2025-08" db="UniProtKB">
        <authorList>
            <consortium name="RefSeq"/>
        </authorList>
    </citation>
    <scope>IDENTIFICATION</scope>
    <source>
        <strain evidence="6">Airmid</strain>
    </source>
</reference>
<dbReference type="InParanoid" id="A0A6P6XMD7"/>
<dbReference type="PROSITE" id="PS00606">
    <property type="entry name" value="KS3_1"/>
    <property type="match status" value="1"/>
</dbReference>
<evidence type="ECO:0000259" key="4">
    <source>
        <dbReference type="PROSITE" id="PS52004"/>
    </source>
</evidence>
<proteinExistence type="predicted"/>